<dbReference type="AlphaFoldDB" id="A0A1C3ZY60"/>
<dbReference type="EMBL" id="FMBA01000007">
    <property type="protein sequence ID" value="SCB87298.1"/>
    <property type="molecule type" value="Genomic_DNA"/>
</dbReference>
<evidence type="ECO:0000256" key="10">
    <source>
        <dbReference type="ARBA" id="ARBA00040319"/>
    </source>
</evidence>
<evidence type="ECO:0000313" key="13">
    <source>
        <dbReference type="EMBL" id="SCB87298.1"/>
    </source>
</evidence>
<feature type="transmembrane region" description="Helical" evidence="11">
    <location>
        <begin position="20"/>
        <end position="43"/>
    </location>
</feature>
<protein>
    <recommendedName>
        <fullName evidence="10">Arginine ABC transporter permease protein ArtM</fullName>
    </recommendedName>
</protein>
<keyword evidence="4" id="KW-1003">Cell membrane</keyword>
<keyword evidence="9 11" id="KW-0472">Membrane</keyword>
<evidence type="ECO:0000256" key="4">
    <source>
        <dbReference type="ARBA" id="ARBA00022475"/>
    </source>
</evidence>
<evidence type="ECO:0000256" key="3">
    <source>
        <dbReference type="ARBA" id="ARBA00022448"/>
    </source>
</evidence>
<organism evidence="13 14">
    <name type="scientific">Gilliamella intestini</name>
    <dbReference type="NCBI Taxonomy" id="1798183"/>
    <lineage>
        <taxon>Bacteria</taxon>
        <taxon>Pseudomonadati</taxon>
        <taxon>Pseudomonadota</taxon>
        <taxon>Gammaproteobacteria</taxon>
        <taxon>Orbales</taxon>
        <taxon>Orbaceae</taxon>
        <taxon>Gilliamella</taxon>
    </lineage>
</organism>
<dbReference type="PROSITE" id="PS50928">
    <property type="entry name" value="ABC_TM1"/>
    <property type="match status" value="1"/>
</dbReference>
<dbReference type="InterPro" id="IPR035906">
    <property type="entry name" value="MetI-like_sf"/>
</dbReference>
<evidence type="ECO:0000256" key="5">
    <source>
        <dbReference type="ARBA" id="ARBA00022519"/>
    </source>
</evidence>
<dbReference type="OrthoDB" id="4404959at2"/>
<comment type="subcellular location">
    <subcellularLocation>
        <location evidence="1">Cell inner membrane</location>
        <topology evidence="1">Multi-pass membrane protein</topology>
    </subcellularLocation>
    <subcellularLocation>
        <location evidence="11">Cell membrane</location>
        <topology evidence="11">Multi-pass membrane protein</topology>
    </subcellularLocation>
</comment>
<dbReference type="STRING" id="1798183.GA0061080_100733"/>
<feature type="transmembrane region" description="Helical" evidence="11">
    <location>
        <begin position="192"/>
        <end position="216"/>
    </location>
</feature>
<dbReference type="InterPro" id="IPR010065">
    <property type="entry name" value="AA_ABC_transptr_permease_3TM"/>
</dbReference>
<dbReference type="GO" id="GO:0006865">
    <property type="term" value="P:amino acid transport"/>
    <property type="evidence" value="ECO:0007669"/>
    <property type="project" value="UniProtKB-KW"/>
</dbReference>
<evidence type="ECO:0000256" key="7">
    <source>
        <dbReference type="ARBA" id="ARBA00022970"/>
    </source>
</evidence>
<dbReference type="InterPro" id="IPR000515">
    <property type="entry name" value="MetI-like"/>
</dbReference>
<evidence type="ECO:0000256" key="2">
    <source>
        <dbReference type="ARBA" id="ARBA00010072"/>
    </source>
</evidence>
<feature type="transmembrane region" description="Helical" evidence="11">
    <location>
        <begin position="55"/>
        <end position="74"/>
    </location>
</feature>
<sequence length="225" mass="24959">MFDTFIYYLKIILQGLPNTLSLGILGILSAGLLAIILSCLLSLNSYALTKAIRTYIILFTGSPLLVQLFLIYYGPSQFSGTLSKVPALYELISSPWFCAYLALTLNSAAYTTQIFYGALKSLPQGQWQACEALGMDKKQTLKVILPYALKRALSTYSNEVVFVIKGTALASMIPVMDIMGYSNQLNSDYYDFSIFIVAGLVYLLINGLLSTIMRIIEKKSLKFEN</sequence>
<gene>
    <name evidence="13" type="ORF">GA0061080_100733</name>
</gene>
<feature type="domain" description="ABC transmembrane type-1" evidence="12">
    <location>
        <begin position="16"/>
        <end position="213"/>
    </location>
</feature>
<evidence type="ECO:0000259" key="12">
    <source>
        <dbReference type="PROSITE" id="PS50928"/>
    </source>
</evidence>
<evidence type="ECO:0000256" key="1">
    <source>
        <dbReference type="ARBA" id="ARBA00004429"/>
    </source>
</evidence>
<keyword evidence="3 11" id="KW-0813">Transport</keyword>
<comment type="similarity">
    <text evidence="2">Belongs to the binding-protein-dependent transport system permease family. HisMQ subfamily.</text>
</comment>
<dbReference type="Proteomes" id="UP000199698">
    <property type="component" value="Unassembled WGS sequence"/>
</dbReference>
<evidence type="ECO:0000313" key="14">
    <source>
        <dbReference type="Proteomes" id="UP000199698"/>
    </source>
</evidence>
<feature type="transmembrane region" description="Helical" evidence="11">
    <location>
        <begin position="160"/>
        <end position="180"/>
    </location>
</feature>
<dbReference type="PANTHER" id="PTHR30614:SF10">
    <property type="entry name" value="ARGININE ABC TRANSPORTER PERMEASE PROTEIN ARTM"/>
    <property type="match status" value="1"/>
</dbReference>
<accession>A0A1C3ZY60</accession>
<dbReference type="RefSeq" id="WP_091120863.1">
    <property type="nucleotide sequence ID" value="NZ_FMBA01000007.1"/>
</dbReference>
<proteinExistence type="inferred from homology"/>
<dbReference type="CDD" id="cd06261">
    <property type="entry name" value="TM_PBP2"/>
    <property type="match status" value="1"/>
</dbReference>
<keyword evidence="6 11" id="KW-0812">Transmembrane</keyword>
<dbReference type="PANTHER" id="PTHR30614">
    <property type="entry name" value="MEMBRANE COMPONENT OF AMINO ACID ABC TRANSPORTER"/>
    <property type="match status" value="1"/>
</dbReference>
<dbReference type="SUPFAM" id="SSF161098">
    <property type="entry name" value="MetI-like"/>
    <property type="match status" value="1"/>
</dbReference>
<evidence type="ECO:0000256" key="6">
    <source>
        <dbReference type="ARBA" id="ARBA00022692"/>
    </source>
</evidence>
<keyword evidence="8 11" id="KW-1133">Transmembrane helix</keyword>
<evidence type="ECO:0000256" key="9">
    <source>
        <dbReference type="ARBA" id="ARBA00023136"/>
    </source>
</evidence>
<feature type="transmembrane region" description="Helical" evidence="11">
    <location>
        <begin position="94"/>
        <end position="119"/>
    </location>
</feature>
<dbReference type="Pfam" id="PF00528">
    <property type="entry name" value="BPD_transp_1"/>
    <property type="match status" value="1"/>
</dbReference>
<keyword evidence="7" id="KW-0029">Amino-acid transport</keyword>
<evidence type="ECO:0000256" key="8">
    <source>
        <dbReference type="ARBA" id="ARBA00022989"/>
    </source>
</evidence>
<keyword evidence="14" id="KW-1185">Reference proteome</keyword>
<name>A0A1C3ZY60_9GAMM</name>
<dbReference type="GO" id="GO:0022857">
    <property type="term" value="F:transmembrane transporter activity"/>
    <property type="evidence" value="ECO:0007669"/>
    <property type="project" value="InterPro"/>
</dbReference>
<dbReference type="InterPro" id="IPR043429">
    <property type="entry name" value="ArtM/GltK/GlnP/TcyL/YhdX-like"/>
</dbReference>
<keyword evidence="5" id="KW-0997">Cell inner membrane</keyword>
<dbReference type="NCBIfam" id="TIGR01726">
    <property type="entry name" value="HEQRo_perm_3TM"/>
    <property type="match status" value="1"/>
</dbReference>
<dbReference type="GO" id="GO:0043190">
    <property type="term" value="C:ATP-binding cassette (ABC) transporter complex"/>
    <property type="evidence" value="ECO:0007669"/>
    <property type="project" value="InterPro"/>
</dbReference>
<dbReference type="Gene3D" id="1.10.3720.10">
    <property type="entry name" value="MetI-like"/>
    <property type="match status" value="1"/>
</dbReference>
<reference evidence="14" key="1">
    <citation type="submission" date="2016-08" db="EMBL/GenBank/DDBJ databases">
        <authorList>
            <person name="Varghese N."/>
            <person name="Submissions Spin"/>
        </authorList>
    </citation>
    <scope>NUCLEOTIDE SEQUENCE [LARGE SCALE GENOMIC DNA]</scope>
    <source>
        <strain evidence="14">R-53144</strain>
    </source>
</reference>
<evidence type="ECO:0000256" key="11">
    <source>
        <dbReference type="RuleBase" id="RU363032"/>
    </source>
</evidence>
<dbReference type="NCBIfam" id="NF008336">
    <property type="entry name" value="PRK11122.1"/>
    <property type="match status" value="1"/>
</dbReference>